<keyword evidence="3" id="KW-1185">Reference proteome</keyword>
<sequence length="258" mass="28528">MASQKDMLRVAEIPVDSCDSRPQSGRICNEPSTEKSHSTAPKMAGTSSSAPDSRRTPKRKRTGSPPSPSLNTPPQCLRSASRSTRRLSRFNEHNEPPSSSAGTHTPPRTVHTYSNISTPPLSPVLSGQLIDCNSPVRVCSVFSDAHGGDPILPIQSSATVIDWTSPSTRRREYEKIDRASSGMRGFWRRVAPRWCQSRDNRTPFFEEGKDGKGNYEGSVRRFRMDLPDEPVTENKVGLKLKRKLVVGRIGTRRRSGSA</sequence>
<protein>
    <submittedName>
        <fullName evidence="2">Uncharacterized protein</fullName>
    </submittedName>
</protein>
<organism evidence="2 3">
    <name type="scientific">Aspergillus tanneri</name>
    <dbReference type="NCBI Taxonomy" id="1220188"/>
    <lineage>
        <taxon>Eukaryota</taxon>
        <taxon>Fungi</taxon>
        <taxon>Dikarya</taxon>
        <taxon>Ascomycota</taxon>
        <taxon>Pezizomycotina</taxon>
        <taxon>Eurotiomycetes</taxon>
        <taxon>Eurotiomycetidae</taxon>
        <taxon>Eurotiales</taxon>
        <taxon>Aspergillaceae</taxon>
        <taxon>Aspergillus</taxon>
        <taxon>Aspergillus subgen. Circumdati</taxon>
    </lineage>
</organism>
<evidence type="ECO:0000313" key="3">
    <source>
        <dbReference type="Proteomes" id="UP000308092"/>
    </source>
</evidence>
<feature type="region of interest" description="Disordered" evidence="1">
    <location>
        <begin position="1"/>
        <end position="116"/>
    </location>
</feature>
<name>A0A4V3UNN4_9EURO</name>
<accession>A0A4V3UNN4</accession>
<reference evidence="2 3" key="1">
    <citation type="submission" date="2019-03" db="EMBL/GenBank/DDBJ databases">
        <title>The genome sequence of a newly discovered highly antifungal drug resistant Aspergillus species, Aspergillus tanneri NIH 1004.</title>
        <authorList>
            <person name="Mounaud S."/>
            <person name="Singh I."/>
            <person name="Joardar V."/>
            <person name="Pakala S."/>
            <person name="Pakala S."/>
            <person name="Venepally P."/>
            <person name="Hoover J."/>
            <person name="Nierman W."/>
            <person name="Chung J."/>
            <person name="Losada L."/>
        </authorList>
    </citation>
    <scope>NUCLEOTIDE SEQUENCE [LARGE SCALE GENOMIC DNA]</scope>
    <source>
        <strain evidence="2 3">NIH1004</strain>
    </source>
</reference>
<dbReference type="Proteomes" id="UP000308092">
    <property type="component" value="Unassembled WGS sequence"/>
</dbReference>
<proteinExistence type="predicted"/>
<dbReference type="AlphaFoldDB" id="A0A4V3UNN4"/>
<dbReference type="VEuPathDB" id="FungiDB:EYZ11_008676"/>
<evidence type="ECO:0000313" key="2">
    <source>
        <dbReference type="EMBL" id="THC91854.1"/>
    </source>
</evidence>
<gene>
    <name evidence="2" type="ORF">EYZ11_008676</name>
</gene>
<dbReference type="EMBL" id="SOSA01000378">
    <property type="protein sequence ID" value="THC91854.1"/>
    <property type="molecule type" value="Genomic_DNA"/>
</dbReference>
<comment type="caution">
    <text evidence="2">The sequence shown here is derived from an EMBL/GenBank/DDBJ whole genome shotgun (WGS) entry which is preliminary data.</text>
</comment>
<evidence type="ECO:0000256" key="1">
    <source>
        <dbReference type="SAM" id="MobiDB-lite"/>
    </source>
</evidence>